<evidence type="ECO:0000256" key="5">
    <source>
        <dbReference type="ARBA" id="ARBA00023237"/>
    </source>
</evidence>
<evidence type="ECO:0000256" key="4">
    <source>
        <dbReference type="ARBA" id="ARBA00023136"/>
    </source>
</evidence>
<protein>
    <recommendedName>
        <fullName evidence="10">RagB/SusD domain-containing protein</fullName>
    </recommendedName>
</protein>
<evidence type="ECO:0000256" key="2">
    <source>
        <dbReference type="ARBA" id="ARBA00006275"/>
    </source>
</evidence>
<dbReference type="GO" id="GO:0009279">
    <property type="term" value="C:cell outer membrane"/>
    <property type="evidence" value="ECO:0007669"/>
    <property type="project" value="UniProtKB-SubCell"/>
</dbReference>
<evidence type="ECO:0000313" key="8">
    <source>
        <dbReference type="EMBL" id="EHP48833.1"/>
    </source>
</evidence>
<dbReference type="GeneID" id="98068781"/>
<comment type="caution">
    <text evidence="8">The sequence shown here is derived from an EMBL/GenBank/DDBJ whole genome shotgun (WGS) entry which is preliminary data.</text>
</comment>
<name>H1DG10_9BACT</name>
<dbReference type="Pfam" id="PF07980">
    <property type="entry name" value="SusD_RagB"/>
    <property type="match status" value="1"/>
</dbReference>
<feature type="domain" description="RagB/SusD" evidence="6">
    <location>
        <begin position="332"/>
        <end position="500"/>
    </location>
</feature>
<keyword evidence="5" id="KW-0998">Cell outer membrane</keyword>
<dbReference type="InterPro" id="IPR033985">
    <property type="entry name" value="SusD-like_N"/>
</dbReference>
<evidence type="ECO:0000259" key="7">
    <source>
        <dbReference type="Pfam" id="PF14322"/>
    </source>
</evidence>
<evidence type="ECO:0000256" key="1">
    <source>
        <dbReference type="ARBA" id="ARBA00004442"/>
    </source>
</evidence>
<dbReference type="RefSeq" id="WP_009136344.1">
    <property type="nucleotide sequence ID" value="NZ_JH594596.1"/>
</dbReference>
<dbReference type="InterPro" id="IPR012944">
    <property type="entry name" value="SusD_RagB_dom"/>
</dbReference>
<dbReference type="EMBL" id="ADMC01000017">
    <property type="protein sequence ID" value="EHP48833.1"/>
    <property type="molecule type" value="Genomic_DNA"/>
</dbReference>
<proteinExistence type="inferred from homology"/>
<feature type="domain" description="SusD-like N-terminal" evidence="7">
    <location>
        <begin position="92"/>
        <end position="222"/>
    </location>
</feature>
<dbReference type="InterPro" id="IPR011990">
    <property type="entry name" value="TPR-like_helical_dom_sf"/>
</dbReference>
<dbReference type="PROSITE" id="PS51257">
    <property type="entry name" value="PROKAR_LIPOPROTEIN"/>
    <property type="match status" value="1"/>
</dbReference>
<dbReference type="Pfam" id="PF14322">
    <property type="entry name" value="SusD-like_3"/>
    <property type="match status" value="1"/>
</dbReference>
<gene>
    <name evidence="8" type="ORF">HMPREF9449_01196</name>
</gene>
<keyword evidence="4" id="KW-0472">Membrane</keyword>
<evidence type="ECO:0000259" key="6">
    <source>
        <dbReference type="Pfam" id="PF07980"/>
    </source>
</evidence>
<organism evidence="8 9">
    <name type="scientific">Odoribacter laneus YIT 12061</name>
    <dbReference type="NCBI Taxonomy" id="742817"/>
    <lineage>
        <taxon>Bacteria</taxon>
        <taxon>Pseudomonadati</taxon>
        <taxon>Bacteroidota</taxon>
        <taxon>Bacteroidia</taxon>
        <taxon>Bacteroidales</taxon>
        <taxon>Odoribacteraceae</taxon>
        <taxon>Odoribacter</taxon>
    </lineage>
</organism>
<evidence type="ECO:0000313" key="9">
    <source>
        <dbReference type="Proteomes" id="UP000004892"/>
    </source>
</evidence>
<keyword evidence="9" id="KW-1185">Reference proteome</keyword>
<evidence type="ECO:0000256" key="3">
    <source>
        <dbReference type="ARBA" id="ARBA00022729"/>
    </source>
</evidence>
<dbReference type="SUPFAM" id="SSF48452">
    <property type="entry name" value="TPR-like"/>
    <property type="match status" value="1"/>
</dbReference>
<dbReference type="HOGENOM" id="CLU_015553_1_3_10"/>
<comment type="similarity">
    <text evidence="2">Belongs to the SusD family.</text>
</comment>
<comment type="subcellular location">
    <subcellularLocation>
        <location evidence="1">Cell outer membrane</location>
    </subcellularLocation>
</comment>
<dbReference type="AlphaFoldDB" id="H1DG10"/>
<keyword evidence="3" id="KW-0732">Signal</keyword>
<dbReference type="Gene3D" id="1.25.40.390">
    <property type="match status" value="1"/>
</dbReference>
<dbReference type="STRING" id="742817.HMPREF9449_01196"/>
<dbReference type="CDD" id="cd08977">
    <property type="entry name" value="SusD"/>
    <property type="match status" value="1"/>
</dbReference>
<accession>H1DG10</accession>
<reference evidence="8 9" key="1">
    <citation type="submission" date="2012-01" db="EMBL/GenBank/DDBJ databases">
        <title>The Genome Sequence of Odoribacter laneus YIT 12061.</title>
        <authorList>
            <consortium name="The Broad Institute Genome Sequencing Platform"/>
            <person name="Earl A."/>
            <person name="Ward D."/>
            <person name="Feldgarden M."/>
            <person name="Gevers D."/>
            <person name="Morotomi M."/>
            <person name="Young S.K."/>
            <person name="Zeng Q."/>
            <person name="Gargeya S."/>
            <person name="Fitzgerald M."/>
            <person name="Haas B."/>
            <person name="Abouelleil A."/>
            <person name="Alvarado L."/>
            <person name="Arachchi H.M."/>
            <person name="Berlin A."/>
            <person name="Chapman S.B."/>
            <person name="Gearin G."/>
            <person name="Goldberg J."/>
            <person name="Griggs A."/>
            <person name="Gujja S."/>
            <person name="Hansen M."/>
            <person name="Heiman D."/>
            <person name="Howarth C."/>
            <person name="Larimer J."/>
            <person name="Lui A."/>
            <person name="MacDonald P.J.P."/>
            <person name="McCowen C."/>
            <person name="Montmayeur A."/>
            <person name="Murphy C."/>
            <person name="Neiman D."/>
            <person name="Pearson M."/>
            <person name="Priest M."/>
            <person name="Roberts A."/>
            <person name="Saif S."/>
            <person name="Shea T."/>
            <person name="Sisk P."/>
            <person name="Stolte C."/>
            <person name="Sykes S."/>
            <person name="Wortman J."/>
            <person name="Nusbaum C."/>
            <person name="Birren B."/>
        </authorList>
    </citation>
    <scope>NUCLEOTIDE SEQUENCE [LARGE SCALE GENOMIC DNA]</scope>
    <source>
        <strain evidence="8 9">YIT 12061</strain>
    </source>
</reference>
<dbReference type="eggNOG" id="COG3193">
    <property type="taxonomic scope" value="Bacteria"/>
</dbReference>
<evidence type="ECO:0008006" key="10">
    <source>
        <dbReference type="Google" id="ProtNLM"/>
    </source>
</evidence>
<dbReference type="PATRIC" id="fig|742817.3.peg.1270"/>
<sequence>MKRKRIFGIVFCLLGIVFSACEKFLTEEPEGQVTYSNFWKTEQDVESAVYGMYGSLRYAFIGGEAWGRDRGLPFDEFSSYDTDIMNNELSKRWGRNDPSLSWINCYNAIAHANAVIDNLHRANLREDRYNFYLGQAYTIRAWLYFYISQTWGDAPLIVESEDVGEKARIPWQEIIDFVIRDLEEATRLLPEADALVDSQGKMIQSKQTPSKGTAYAILAHAYAWKAALNKEPELYTKALNAADQVINSGVYSLVSDPEEVCTTVLLGNSREGIFEIEFQNSDFDLMLGGGIAGACQTWPLGRLATPATKRNTRINNSTVLELYPDPRDKRRESYFYKLDSMANVNISITQGAAYIYKWRHIVFYETGLFAGRTKGYEDNLILIRLAGIILLRAEIKARLGDTQGAIADVNLIRRRAGTWDYSPADGDLLWFIYRERVRELFLEGFAMRYNDIVRNGFYREELKGKFRTLTDKEVADGALYIPVISSAFENNTLMKQTTYWLNNGFDN</sequence>
<dbReference type="Proteomes" id="UP000004892">
    <property type="component" value="Unassembled WGS sequence"/>
</dbReference>